<name>A0A168AZ60_CORDF</name>
<sequence>MMEGDLLTPSDVEPIVTIAGKQAKLQAAEQERLDVGFHYRSLDTGIVEGLAPGSRAEAAGLRNGDNILARGGSVEKCKLGLGMDFRFTVQRGEERLEGVYWPWPFAKVTSYQTSKEFVKVIMGRSRAREYGAQAAHLFRDPGKDGPDFLRRPVAGIVFRTKIHLWPNLHVNISFVRLPFRAM</sequence>
<protein>
    <recommendedName>
        <fullName evidence="3">PDZ domain-containing protein</fullName>
    </recommendedName>
</protein>
<evidence type="ECO:0008006" key="3">
    <source>
        <dbReference type="Google" id="ProtNLM"/>
    </source>
</evidence>
<comment type="caution">
    <text evidence="1">The sequence shown here is derived from an EMBL/GenBank/DDBJ whole genome shotgun (WGS) entry which is preliminary data.</text>
</comment>
<dbReference type="SUPFAM" id="SSF50156">
    <property type="entry name" value="PDZ domain-like"/>
    <property type="match status" value="1"/>
</dbReference>
<accession>A0A168AZ60</accession>
<keyword evidence="2" id="KW-1185">Reference proteome</keyword>
<dbReference type="EMBL" id="AZHF01000011">
    <property type="protein sequence ID" value="OAA69396.1"/>
    <property type="molecule type" value="Genomic_DNA"/>
</dbReference>
<dbReference type="InterPro" id="IPR036034">
    <property type="entry name" value="PDZ_sf"/>
</dbReference>
<dbReference type="Proteomes" id="UP000076881">
    <property type="component" value="Unassembled WGS sequence"/>
</dbReference>
<dbReference type="AlphaFoldDB" id="A0A168AZ60"/>
<reference evidence="1 2" key="1">
    <citation type="journal article" date="2016" name="Genome Biol. Evol.">
        <title>Divergent and convergent evolution of fungal pathogenicity.</title>
        <authorList>
            <person name="Shang Y."/>
            <person name="Xiao G."/>
            <person name="Zheng P."/>
            <person name="Cen K."/>
            <person name="Zhan S."/>
            <person name="Wang C."/>
        </authorList>
    </citation>
    <scope>NUCLEOTIDE SEQUENCE [LARGE SCALE GENOMIC DNA]</scope>
    <source>
        <strain evidence="1 2">RCEF 1005</strain>
    </source>
</reference>
<evidence type="ECO:0000313" key="1">
    <source>
        <dbReference type="EMBL" id="OAA69396.1"/>
    </source>
</evidence>
<dbReference type="OrthoDB" id="626167at2759"/>
<organism evidence="1 2">
    <name type="scientific">Akanthomyces lecanii RCEF 1005</name>
    <dbReference type="NCBI Taxonomy" id="1081108"/>
    <lineage>
        <taxon>Eukaryota</taxon>
        <taxon>Fungi</taxon>
        <taxon>Dikarya</taxon>
        <taxon>Ascomycota</taxon>
        <taxon>Pezizomycotina</taxon>
        <taxon>Sordariomycetes</taxon>
        <taxon>Hypocreomycetidae</taxon>
        <taxon>Hypocreales</taxon>
        <taxon>Cordycipitaceae</taxon>
        <taxon>Akanthomyces</taxon>
        <taxon>Cordyceps confragosa</taxon>
    </lineage>
</organism>
<proteinExistence type="predicted"/>
<evidence type="ECO:0000313" key="2">
    <source>
        <dbReference type="Proteomes" id="UP000076881"/>
    </source>
</evidence>
<gene>
    <name evidence="1" type="ORF">LEL_10272</name>
</gene>